<sequence>MEDSASTPVATSTATSALTSATPASLEQLDKGQIRKAVEALLAHSRSRKNANGLLLNEKENFFLMVVLWKIPSKELRVRLSLPHGIRSDLADICLFTKDEPNVTPEKTECFYKKLLNNHGVKTISQVIPFRTLKKEYKAYEAKLRLLGSFDLFLTDARIRRLLPSHLGRHFYKRKKVPVPVNLKAKNLSKEINASIGGTVLNISKSGSCSTIRIGHTGMQAQHITENVVAVTKMLSQKLPEKWESVKLLYVKTERSVALPVFSSFVSSRDEAKGVCTPGQKKKEEKKIQKRKEYNEKRKGKKRNRKLMKQTSKATSAPTTEEAAAKTSSGPVKDPGPQKKKTPKPEKKEPCRVKAPQKVQDESEEEIPLLVPIGETPTKENMEIQKHATGKKSPKKGSGPNTPRGKKRKSIPVLETPKTAELKSPGKSPGKKPRIKEEVEKERNSQLGKKDPRQTPKKPEAKFFTTANKSARKAPHTPKQWPKKPKVLPSI</sequence>
<evidence type="ECO:0000256" key="6">
    <source>
        <dbReference type="ARBA" id="ARBA00023054"/>
    </source>
</evidence>
<dbReference type="OrthoDB" id="10251727at2759"/>
<dbReference type="InterPro" id="IPR028364">
    <property type="entry name" value="Ribosomal_uL1/biogenesis"/>
</dbReference>
<feature type="compositionally biased region" description="Basic residues" evidence="11">
    <location>
        <begin position="298"/>
        <end position="308"/>
    </location>
</feature>
<dbReference type="RefSeq" id="XP_028379003.1">
    <property type="nucleotide sequence ID" value="XM_028523202.2"/>
</dbReference>
<comment type="function">
    <text evidence="8">Regulates cellular senescence through inhibition of PTEN translation. Acts as a pro-apoptotic regulator in response to DNA damage.</text>
</comment>
<keyword evidence="13" id="KW-1185">Reference proteome</keyword>
<feature type="compositionally biased region" description="Basic and acidic residues" evidence="11">
    <location>
        <begin position="343"/>
        <end position="352"/>
    </location>
</feature>
<dbReference type="Proteomes" id="UP000664940">
    <property type="component" value="Unassembled WGS sequence"/>
</dbReference>
<keyword evidence="5" id="KW-0007">Acetylation</keyword>
<dbReference type="Gene3D" id="3.40.50.790">
    <property type="match status" value="1"/>
</dbReference>
<keyword evidence="4" id="KW-0832">Ubl conjugation</keyword>
<evidence type="ECO:0000256" key="11">
    <source>
        <dbReference type="SAM" id="MobiDB-lite"/>
    </source>
</evidence>
<proteinExistence type="inferred from homology"/>
<evidence type="ECO:0000256" key="1">
    <source>
        <dbReference type="ARBA" id="ARBA00004604"/>
    </source>
</evidence>
<feature type="compositionally biased region" description="Basic residues" evidence="11">
    <location>
        <begin position="470"/>
        <end position="491"/>
    </location>
</feature>
<keyword evidence="6" id="KW-0175">Coiled coil</keyword>
<feature type="compositionally biased region" description="Low complexity" evidence="11">
    <location>
        <begin position="311"/>
        <end position="335"/>
    </location>
</feature>
<feature type="compositionally biased region" description="Basic and acidic residues" evidence="11">
    <location>
        <begin position="435"/>
        <end position="461"/>
    </location>
</feature>
<dbReference type="Proteomes" id="UP000504628">
    <property type="component" value="Chromosome 3"/>
</dbReference>
<gene>
    <name evidence="15" type="primary">RSL1D1</name>
    <name evidence="12" type="ORF">HJG60_016693</name>
</gene>
<evidence type="ECO:0000256" key="5">
    <source>
        <dbReference type="ARBA" id="ARBA00022990"/>
    </source>
</evidence>
<evidence type="ECO:0000256" key="4">
    <source>
        <dbReference type="ARBA" id="ARBA00022843"/>
    </source>
</evidence>
<accession>A0A6J2MM85</accession>
<feature type="region of interest" description="Disordered" evidence="11">
    <location>
        <begin position="272"/>
        <end position="491"/>
    </location>
</feature>
<feature type="compositionally biased region" description="Basic and acidic residues" evidence="11">
    <location>
        <begin position="281"/>
        <end position="297"/>
    </location>
</feature>
<evidence type="ECO:0000256" key="8">
    <source>
        <dbReference type="ARBA" id="ARBA00054167"/>
    </source>
</evidence>
<protein>
    <recommendedName>
        <fullName evidence="10">Ribosomal L1 domain-containing protein 1</fullName>
    </recommendedName>
</protein>
<dbReference type="AlphaFoldDB" id="A0A6J2MM85"/>
<organism evidence="13 15">
    <name type="scientific">Phyllostomus discolor</name>
    <name type="common">pale spear-nosed bat</name>
    <dbReference type="NCBI Taxonomy" id="89673"/>
    <lineage>
        <taxon>Eukaryota</taxon>
        <taxon>Metazoa</taxon>
        <taxon>Chordata</taxon>
        <taxon>Craniata</taxon>
        <taxon>Vertebrata</taxon>
        <taxon>Euteleostomi</taxon>
        <taxon>Mammalia</taxon>
        <taxon>Eutheria</taxon>
        <taxon>Laurasiatheria</taxon>
        <taxon>Chiroptera</taxon>
        <taxon>Yangochiroptera</taxon>
        <taxon>Phyllostomidae</taxon>
        <taxon>Phyllostominae</taxon>
        <taxon>Phyllostomus</taxon>
    </lineage>
</organism>
<dbReference type="InterPro" id="IPR023674">
    <property type="entry name" value="Ribosomal_uL1-like"/>
</dbReference>
<evidence type="ECO:0000313" key="12">
    <source>
        <dbReference type="EMBL" id="KAF6127027.1"/>
    </source>
</evidence>
<evidence type="ECO:0000256" key="10">
    <source>
        <dbReference type="ARBA" id="ARBA00070787"/>
    </source>
</evidence>
<dbReference type="CTD" id="26156"/>
<dbReference type="Gene3D" id="3.30.190.20">
    <property type="match status" value="1"/>
</dbReference>
<evidence type="ECO:0000313" key="14">
    <source>
        <dbReference type="Proteomes" id="UP000664940"/>
    </source>
</evidence>
<dbReference type="Pfam" id="PF00687">
    <property type="entry name" value="Ribosomal_L1"/>
    <property type="match status" value="1"/>
</dbReference>
<evidence type="ECO:0000256" key="7">
    <source>
        <dbReference type="ARBA" id="ARBA00023242"/>
    </source>
</evidence>
<evidence type="ECO:0000256" key="2">
    <source>
        <dbReference type="ARBA" id="ARBA00022499"/>
    </source>
</evidence>
<feature type="compositionally biased region" description="Basic and acidic residues" evidence="11">
    <location>
        <begin position="377"/>
        <end position="386"/>
    </location>
</feature>
<reference evidence="15" key="2">
    <citation type="submission" date="2025-04" db="UniProtKB">
        <authorList>
            <consortium name="RefSeq"/>
        </authorList>
    </citation>
    <scope>IDENTIFICATION</scope>
    <source>
        <tissue evidence="15">Muscle</tissue>
    </source>
</reference>
<keyword evidence="7" id="KW-0539">Nucleus</keyword>
<dbReference type="SUPFAM" id="SSF56808">
    <property type="entry name" value="Ribosomal protein L1"/>
    <property type="match status" value="1"/>
</dbReference>
<dbReference type="KEGG" id="pdic:114505309"/>
<evidence type="ECO:0000256" key="9">
    <source>
        <dbReference type="ARBA" id="ARBA00061550"/>
    </source>
</evidence>
<dbReference type="FunFam" id="3.40.50.790:FF:000004">
    <property type="entry name" value="Ribosomal L1 domain-containing 1-like 1"/>
    <property type="match status" value="1"/>
</dbReference>
<comment type="similarity">
    <text evidence="9">Belongs to the universal ribosomal protein uL1 family. Highly divergent.</text>
</comment>
<dbReference type="GeneID" id="114505309"/>
<dbReference type="GO" id="GO:0005730">
    <property type="term" value="C:nucleolus"/>
    <property type="evidence" value="ECO:0007669"/>
    <property type="project" value="UniProtKB-SubCell"/>
</dbReference>
<evidence type="ECO:0000256" key="3">
    <source>
        <dbReference type="ARBA" id="ARBA00022553"/>
    </source>
</evidence>
<comment type="subcellular location">
    <subcellularLocation>
        <location evidence="1">Nucleus</location>
        <location evidence="1">Nucleolus</location>
    </subcellularLocation>
</comment>
<dbReference type="InterPro" id="IPR016095">
    <property type="entry name" value="Ribosomal_uL1_3-a/b-sand"/>
</dbReference>
<evidence type="ECO:0000313" key="13">
    <source>
        <dbReference type="Proteomes" id="UP000504628"/>
    </source>
</evidence>
<keyword evidence="3" id="KW-0597">Phosphoprotein</keyword>
<name>A0A6J2MM85_9CHIR</name>
<evidence type="ECO:0000313" key="15">
    <source>
        <dbReference type="RefSeq" id="XP_028379003.1"/>
    </source>
</evidence>
<keyword evidence="2" id="KW-1017">Isopeptide bond</keyword>
<dbReference type="EMBL" id="JABVXQ010000002">
    <property type="protein sequence ID" value="KAF6127027.1"/>
    <property type="molecule type" value="Genomic_DNA"/>
</dbReference>
<dbReference type="CDD" id="cd00403">
    <property type="entry name" value="Ribosomal_L1"/>
    <property type="match status" value="1"/>
</dbReference>
<reference evidence="12 14" key="1">
    <citation type="journal article" date="2020" name="Nature">
        <title>Six reference-quality genomes reveal evolution of bat adaptations.</title>
        <authorList>
            <person name="Jebb D."/>
            <person name="Huang Z."/>
            <person name="Pippel M."/>
            <person name="Hughes G.M."/>
            <person name="Lavrichenko K."/>
            <person name="Devanna P."/>
            <person name="Winkler S."/>
            <person name="Jermiin L.S."/>
            <person name="Skirmuntt E.C."/>
            <person name="Katzourakis A."/>
            <person name="Burkitt-Gray L."/>
            <person name="Ray D.A."/>
            <person name="Sullivan K.A.M."/>
            <person name="Roscito J.G."/>
            <person name="Kirilenko B.M."/>
            <person name="Davalos L.M."/>
            <person name="Corthals A.P."/>
            <person name="Power M.L."/>
            <person name="Jones G."/>
            <person name="Ransome R.D."/>
            <person name="Dechmann D.K.N."/>
            <person name="Locatelli A.G."/>
            <person name="Puechmaille S.J."/>
            <person name="Fedrigo O."/>
            <person name="Jarvis E.D."/>
            <person name="Hiller M."/>
            <person name="Vernes S.C."/>
            <person name="Myers E.W."/>
            <person name="Teeling E.C."/>
        </authorList>
    </citation>
    <scope>NUCLEOTIDE SEQUENCE [LARGE SCALE GENOMIC DNA]</scope>
    <source>
        <strain evidence="12">Bat1K_MPI-CBG_1</strain>
    </source>
</reference>